<dbReference type="AlphaFoldDB" id="A0A0D8FUX4"/>
<gene>
    <name evidence="7" type="ORF">FEAC_21480</name>
</gene>
<dbReference type="OrthoDB" id="5176013at2"/>
<dbReference type="STRING" id="1121877.FEAC_21480"/>
<dbReference type="GO" id="GO:0022857">
    <property type="term" value="F:transmembrane transporter activity"/>
    <property type="evidence" value="ECO:0007669"/>
    <property type="project" value="InterPro"/>
</dbReference>
<dbReference type="InterPro" id="IPR011701">
    <property type="entry name" value="MFS"/>
</dbReference>
<feature type="transmembrane region" description="Helical" evidence="5">
    <location>
        <begin position="358"/>
        <end position="380"/>
    </location>
</feature>
<dbReference type="PROSITE" id="PS50850">
    <property type="entry name" value="MFS"/>
    <property type="match status" value="1"/>
</dbReference>
<feature type="transmembrane region" description="Helical" evidence="5">
    <location>
        <begin position="299"/>
        <end position="318"/>
    </location>
</feature>
<sequence>MCATADFAARCIRRTTWAKLLYFWCLDWSHPMNRESRTVTLVVSIASATTTTLPAFLTGALAVVIRHHLDLTTTQLGLLVSTFFAAAIPFSLLIGPRVKLLGVERLMRIAVASTVLSLLTIALLDSTFLSILVSLILAGAANGVMQPTVNQFLVGRIKLKGQGLAFGIKQAAVPLATLLAGLAVPLVALTIGWRYGYLGAAIFGIVTFVAIPTTNKGSTEQGDRTATKVVLGPLIILAMGMAFGAGAANAMGAFLVSSNVHSGFSPGTAGYLAAIGSASSFITRIMSGFFADRRRGNHLTVVAAMLMIGAVGYLLLSLGNPELVVFAGVLAYAAGWGWNGVFNFAITKTHPGSIAHATGITQAGLYCGSLLGPSLFGVLVDHYSFAVAWQVNAVFAVIGAIAMWIGRRALRAELAGRDLGA</sequence>
<feature type="transmembrane region" description="Helical" evidence="5">
    <location>
        <begin position="195"/>
        <end position="213"/>
    </location>
</feature>
<comment type="caution">
    <text evidence="7">The sequence shown here is derived from an EMBL/GenBank/DDBJ whole genome shotgun (WGS) entry which is preliminary data.</text>
</comment>
<feature type="transmembrane region" description="Helical" evidence="5">
    <location>
        <begin position="39"/>
        <end position="64"/>
    </location>
</feature>
<dbReference type="InterPro" id="IPR020846">
    <property type="entry name" value="MFS_dom"/>
</dbReference>
<evidence type="ECO:0000256" key="4">
    <source>
        <dbReference type="ARBA" id="ARBA00023136"/>
    </source>
</evidence>
<dbReference type="PANTHER" id="PTHR23527">
    <property type="entry name" value="BLL3282 PROTEIN"/>
    <property type="match status" value="1"/>
</dbReference>
<feature type="transmembrane region" description="Helical" evidence="5">
    <location>
        <begin position="324"/>
        <end position="346"/>
    </location>
</feature>
<keyword evidence="3 5" id="KW-1133">Transmembrane helix</keyword>
<dbReference type="InterPro" id="IPR052952">
    <property type="entry name" value="MFS-Transporter"/>
</dbReference>
<dbReference type="eggNOG" id="COG2814">
    <property type="taxonomic scope" value="Bacteria"/>
</dbReference>
<accession>A0A0D8FUX4</accession>
<feature type="transmembrane region" description="Helical" evidence="5">
    <location>
        <begin position="234"/>
        <end position="256"/>
    </location>
</feature>
<dbReference type="Gene3D" id="1.20.1250.20">
    <property type="entry name" value="MFS general substrate transporter like domains"/>
    <property type="match status" value="2"/>
</dbReference>
<reference evidence="7 8" key="1">
    <citation type="submission" date="2015-01" db="EMBL/GenBank/DDBJ databases">
        <title>Draft genome of the acidophilic iron oxidizer Ferrimicrobium acidiphilum strain T23.</title>
        <authorList>
            <person name="Poehlein A."/>
            <person name="Eisen S."/>
            <person name="Schloemann M."/>
            <person name="Johnson B.D."/>
            <person name="Daniel R."/>
            <person name="Muehling M."/>
        </authorList>
    </citation>
    <scope>NUCLEOTIDE SEQUENCE [LARGE SCALE GENOMIC DNA]</scope>
    <source>
        <strain evidence="7 8">T23</strain>
    </source>
</reference>
<feature type="domain" description="Major facilitator superfamily (MFS) profile" evidence="6">
    <location>
        <begin position="40"/>
        <end position="411"/>
    </location>
</feature>
<evidence type="ECO:0000313" key="7">
    <source>
        <dbReference type="EMBL" id="KJE76057.1"/>
    </source>
</evidence>
<evidence type="ECO:0000256" key="2">
    <source>
        <dbReference type="ARBA" id="ARBA00022692"/>
    </source>
</evidence>
<evidence type="ECO:0000256" key="1">
    <source>
        <dbReference type="ARBA" id="ARBA00004651"/>
    </source>
</evidence>
<keyword evidence="4 5" id="KW-0472">Membrane</keyword>
<dbReference type="GO" id="GO:0005886">
    <property type="term" value="C:plasma membrane"/>
    <property type="evidence" value="ECO:0007669"/>
    <property type="project" value="UniProtKB-SubCell"/>
</dbReference>
<comment type="subcellular location">
    <subcellularLocation>
        <location evidence="1">Cell membrane</location>
        <topology evidence="1">Multi-pass membrane protein</topology>
    </subcellularLocation>
</comment>
<evidence type="ECO:0000256" key="5">
    <source>
        <dbReference type="SAM" id="Phobius"/>
    </source>
</evidence>
<evidence type="ECO:0000313" key="8">
    <source>
        <dbReference type="Proteomes" id="UP000032336"/>
    </source>
</evidence>
<proteinExistence type="predicted"/>
<evidence type="ECO:0000259" key="6">
    <source>
        <dbReference type="PROSITE" id="PS50850"/>
    </source>
</evidence>
<dbReference type="PANTHER" id="PTHR23527:SF1">
    <property type="entry name" value="BLL3282 PROTEIN"/>
    <property type="match status" value="1"/>
</dbReference>
<dbReference type="Proteomes" id="UP000032336">
    <property type="component" value="Unassembled WGS sequence"/>
</dbReference>
<dbReference type="SUPFAM" id="SSF103473">
    <property type="entry name" value="MFS general substrate transporter"/>
    <property type="match status" value="1"/>
</dbReference>
<keyword evidence="2 5" id="KW-0812">Transmembrane</keyword>
<feature type="transmembrane region" description="Helical" evidence="5">
    <location>
        <begin position="76"/>
        <end position="94"/>
    </location>
</feature>
<name>A0A0D8FUX4_9ACTN</name>
<organism evidence="7 8">
    <name type="scientific">Ferrimicrobium acidiphilum DSM 19497</name>
    <dbReference type="NCBI Taxonomy" id="1121877"/>
    <lineage>
        <taxon>Bacteria</taxon>
        <taxon>Bacillati</taxon>
        <taxon>Actinomycetota</taxon>
        <taxon>Acidimicrobiia</taxon>
        <taxon>Acidimicrobiales</taxon>
        <taxon>Acidimicrobiaceae</taxon>
        <taxon>Ferrimicrobium</taxon>
    </lineage>
</organism>
<protein>
    <submittedName>
        <fullName evidence="7">Major facilitator superfamily protein</fullName>
    </submittedName>
</protein>
<dbReference type="EMBL" id="JXUW01000022">
    <property type="protein sequence ID" value="KJE76057.1"/>
    <property type="molecule type" value="Genomic_DNA"/>
</dbReference>
<keyword evidence="8" id="KW-1185">Reference proteome</keyword>
<dbReference type="InterPro" id="IPR036259">
    <property type="entry name" value="MFS_trans_sf"/>
</dbReference>
<evidence type="ECO:0000256" key="3">
    <source>
        <dbReference type="ARBA" id="ARBA00022989"/>
    </source>
</evidence>
<dbReference type="Pfam" id="PF07690">
    <property type="entry name" value="MFS_1"/>
    <property type="match status" value="1"/>
</dbReference>
<feature type="transmembrane region" description="Helical" evidence="5">
    <location>
        <begin position="386"/>
        <end position="405"/>
    </location>
</feature>
<feature type="transmembrane region" description="Helical" evidence="5">
    <location>
        <begin position="268"/>
        <end position="287"/>
    </location>
</feature>